<feature type="transmembrane region" description="Helical" evidence="1">
    <location>
        <begin position="304"/>
        <end position="322"/>
    </location>
</feature>
<feature type="transmembrane region" description="Helical" evidence="1">
    <location>
        <begin position="54"/>
        <end position="71"/>
    </location>
</feature>
<evidence type="ECO:0000256" key="1">
    <source>
        <dbReference type="SAM" id="Phobius"/>
    </source>
</evidence>
<feature type="transmembrane region" description="Helical" evidence="1">
    <location>
        <begin position="83"/>
        <end position="100"/>
    </location>
</feature>
<accession>A9KEU2</accession>
<dbReference type="HOGENOM" id="CLU_502248_0_0_6"/>
<sequence length="542" mass="61250">MIRNLPILILGALIGLLQGALVYYQSDAVSLYLYSSLLLLIYTLSFNQKHLLRHLITSFLAAGLAFIIIYWPYTGSSGKSLSLINFALVFYVIHAFHMAIHEENKIKVGYPSLFYAVWDSFSLFLVGLLFLGIAWALLATTGKIFSLVNVPVVSSFIYKPQVSLFLSILFFSAGVAIGHDTQKIVRSIRHVVLLMARLLLPFITIIGIIFTMVAIFMTSQRQLSGSTIEWITLTIMAIAIIFLNAFYQEGESYKLYPVAIQQTVNVFFLILPVYAIFGLLSFFSSGETFWHFNFVINRNNLNPFILRLFLLFYCVAYAIALFPRYGRLRLIKSFNVVLAISFLIAMLLINNPFTGAHHRNLAGFFLPGPAMPRPDHVKPADLSITRVKQQREADERLKAAGLAWSTKRQHSIVAGVRNGYPLSICRTRYRGGIHPGEFYKGICHFTFAGKTLRAPNFQVLTGDAKKIIWQGDMDYQPKVQVVMGGSEIPPQQNYIRQLRICRVIYHNAIYIGKAFDGECHIPFTNKEVAILGYQRLAIPKSK</sequence>
<reference evidence="2 3" key="1">
    <citation type="journal article" date="2009" name="Infect. Immun.">
        <title>Comparative genomics reveal extensive transposon-mediated genomic plasticity and diversity among potential effector proteins within the genus Coxiella.</title>
        <authorList>
            <person name="Beare P.A."/>
            <person name="Unsworth N."/>
            <person name="Andoh M."/>
            <person name="Voth D.E."/>
            <person name="Omsland A."/>
            <person name="Gilk S.D."/>
            <person name="Williams K.P."/>
            <person name="Sobral B.W."/>
            <person name="Kupko J.J.III."/>
            <person name="Porcella S.F."/>
            <person name="Samuel J.E."/>
            <person name="Heinzen R.A."/>
        </authorList>
    </citation>
    <scope>NUCLEOTIDE SEQUENCE [LARGE SCALE GENOMIC DNA]</scope>
    <source>
        <strain evidence="2 3">Dugway 5J108-111</strain>
    </source>
</reference>
<dbReference type="EMBL" id="CP000733">
    <property type="protein sequence ID" value="ABS77482.1"/>
    <property type="molecule type" value="Genomic_DNA"/>
</dbReference>
<feature type="transmembrane region" description="Helical" evidence="1">
    <location>
        <begin position="334"/>
        <end position="353"/>
    </location>
</feature>
<organism evidence="2 3">
    <name type="scientific">Coxiella burnetii (strain Dugway 5J108-111)</name>
    <dbReference type="NCBI Taxonomy" id="434922"/>
    <lineage>
        <taxon>Bacteria</taxon>
        <taxon>Pseudomonadati</taxon>
        <taxon>Pseudomonadota</taxon>
        <taxon>Gammaproteobacteria</taxon>
        <taxon>Legionellales</taxon>
        <taxon>Coxiellaceae</taxon>
        <taxon>Coxiella</taxon>
    </lineage>
</organism>
<proteinExistence type="predicted"/>
<feature type="transmembrane region" description="Helical" evidence="1">
    <location>
        <begin position="31"/>
        <end position="47"/>
    </location>
</feature>
<feature type="transmembrane region" description="Helical" evidence="1">
    <location>
        <begin position="266"/>
        <end position="284"/>
    </location>
</feature>
<keyword evidence="1" id="KW-0472">Membrane</keyword>
<feature type="transmembrane region" description="Helical" evidence="1">
    <location>
        <begin position="7"/>
        <end position="25"/>
    </location>
</feature>
<gene>
    <name evidence="2" type="ordered locus">CBUD_2002</name>
</gene>
<dbReference type="AlphaFoldDB" id="A9KEU2"/>
<dbReference type="KEGG" id="cbd:CBUD_2002"/>
<feature type="transmembrane region" description="Helical" evidence="1">
    <location>
        <begin position="228"/>
        <end position="246"/>
    </location>
</feature>
<feature type="transmembrane region" description="Helical" evidence="1">
    <location>
        <begin position="158"/>
        <end position="179"/>
    </location>
</feature>
<dbReference type="Proteomes" id="UP000008555">
    <property type="component" value="Chromosome"/>
</dbReference>
<dbReference type="InterPro" id="IPR006616">
    <property type="entry name" value="DM9_repeat"/>
</dbReference>
<name>A9KEU2_COXBN</name>
<feature type="transmembrane region" description="Helical" evidence="1">
    <location>
        <begin position="191"/>
        <end position="216"/>
    </location>
</feature>
<dbReference type="RefSeq" id="WP_011997366.1">
    <property type="nucleotide sequence ID" value="NC_009727.1"/>
</dbReference>
<dbReference type="Pfam" id="PF11901">
    <property type="entry name" value="DM9"/>
    <property type="match status" value="1"/>
</dbReference>
<protein>
    <submittedName>
        <fullName evidence="2">Uncharacterized protein</fullName>
    </submittedName>
</protein>
<evidence type="ECO:0000313" key="2">
    <source>
        <dbReference type="EMBL" id="ABS77482.1"/>
    </source>
</evidence>
<keyword evidence="1" id="KW-1133">Transmembrane helix</keyword>
<keyword evidence="1" id="KW-0812">Transmembrane</keyword>
<evidence type="ECO:0000313" key="3">
    <source>
        <dbReference type="Proteomes" id="UP000008555"/>
    </source>
</evidence>
<feature type="transmembrane region" description="Helical" evidence="1">
    <location>
        <begin position="112"/>
        <end position="138"/>
    </location>
</feature>